<dbReference type="AlphaFoldDB" id="A0A812PRU3"/>
<evidence type="ECO:0000313" key="3">
    <source>
        <dbReference type="Proteomes" id="UP000649617"/>
    </source>
</evidence>
<name>A0A812PRU3_SYMPI</name>
<keyword evidence="3" id="KW-1185">Reference proteome</keyword>
<dbReference type="EMBL" id="CAJNIZ010014446">
    <property type="protein sequence ID" value="CAE7362132.1"/>
    <property type="molecule type" value="Genomic_DNA"/>
</dbReference>
<reference evidence="2" key="1">
    <citation type="submission" date="2021-02" db="EMBL/GenBank/DDBJ databases">
        <authorList>
            <person name="Dougan E. K."/>
            <person name="Rhodes N."/>
            <person name="Thang M."/>
            <person name="Chan C."/>
        </authorList>
    </citation>
    <scope>NUCLEOTIDE SEQUENCE</scope>
</reference>
<dbReference type="OrthoDB" id="426492at2759"/>
<feature type="transmembrane region" description="Helical" evidence="1">
    <location>
        <begin position="91"/>
        <end position="116"/>
    </location>
</feature>
<sequence length="263" mass="30184">MLTRMVVVGYPALSLGLMIIASVSSTSAWLVDSLFHCNIANLMELKLWPLLWGPFYNELSSGMAFITILFEMYMAMSYFPVQEKEMGSSTFLLFMFLINTLTSLLFLPVMFCFGMYYHMQMIYFHQSLRGLWPMIMVCLTLSALSNPDASTNFWGLVKIPNRWYPIALTGFFMLLNGRIMWNLVIALAIGYGYPKLRLDRLLPSKTRVDRLEQKCCRGGRCQLLGASWLAAATTSSYDVDVQIDRRYRNFTDFGNDSSHHRPV</sequence>
<feature type="transmembrane region" description="Helical" evidence="1">
    <location>
        <begin position="166"/>
        <end position="193"/>
    </location>
</feature>
<evidence type="ECO:0000256" key="1">
    <source>
        <dbReference type="SAM" id="Phobius"/>
    </source>
</evidence>
<comment type="caution">
    <text evidence="2">The sequence shown here is derived from an EMBL/GenBank/DDBJ whole genome shotgun (WGS) entry which is preliminary data.</text>
</comment>
<protein>
    <submittedName>
        <fullName evidence="2">Mcb protein</fullName>
    </submittedName>
</protein>
<proteinExistence type="predicted"/>
<keyword evidence="1" id="KW-0812">Transmembrane</keyword>
<keyword evidence="1" id="KW-0472">Membrane</keyword>
<dbReference type="Proteomes" id="UP000649617">
    <property type="component" value="Unassembled WGS sequence"/>
</dbReference>
<keyword evidence="1" id="KW-1133">Transmembrane helix</keyword>
<organism evidence="2 3">
    <name type="scientific">Symbiodinium pilosum</name>
    <name type="common">Dinoflagellate</name>
    <dbReference type="NCBI Taxonomy" id="2952"/>
    <lineage>
        <taxon>Eukaryota</taxon>
        <taxon>Sar</taxon>
        <taxon>Alveolata</taxon>
        <taxon>Dinophyceae</taxon>
        <taxon>Suessiales</taxon>
        <taxon>Symbiodiniaceae</taxon>
        <taxon>Symbiodinium</taxon>
    </lineage>
</organism>
<evidence type="ECO:0000313" key="2">
    <source>
        <dbReference type="EMBL" id="CAE7362132.1"/>
    </source>
</evidence>
<feature type="transmembrane region" description="Helical" evidence="1">
    <location>
        <begin position="12"/>
        <end position="35"/>
    </location>
</feature>
<accession>A0A812PRU3</accession>
<feature type="transmembrane region" description="Helical" evidence="1">
    <location>
        <begin position="55"/>
        <end position="79"/>
    </location>
</feature>
<gene>
    <name evidence="2" type="primary">mcb</name>
    <name evidence="2" type="ORF">SPIL2461_LOCUS8691</name>
</gene>